<evidence type="ECO:0000256" key="8">
    <source>
        <dbReference type="ARBA" id="ARBA00023242"/>
    </source>
</evidence>
<dbReference type="InterPro" id="IPR002132">
    <property type="entry name" value="Ribosomal_uL5"/>
</dbReference>
<evidence type="ECO:0000256" key="4">
    <source>
        <dbReference type="ARBA" id="ARBA00022490"/>
    </source>
</evidence>
<dbReference type="PROSITE" id="PS00358">
    <property type="entry name" value="RIBOSOMAL_L5"/>
    <property type="match status" value="1"/>
</dbReference>
<evidence type="ECO:0008006" key="14">
    <source>
        <dbReference type="Google" id="ProtNLM"/>
    </source>
</evidence>
<evidence type="ECO:0000256" key="9">
    <source>
        <dbReference type="ARBA" id="ARBA00023274"/>
    </source>
</evidence>
<evidence type="ECO:0000256" key="6">
    <source>
        <dbReference type="ARBA" id="ARBA00022884"/>
    </source>
</evidence>
<keyword evidence="6" id="KW-0694">RNA-binding</keyword>
<evidence type="ECO:0000256" key="10">
    <source>
        <dbReference type="RuleBase" id="RU003930"/>
    </source>
</evidence>
<proteinExistence type="inferred from homology"/>
<dbReference type="GO" id="GO:0005634">
    <property type="term" value="C:nucleus"/>
    <property type="evidence" value="ECO:0007669"/>
    <property type="project" value="UniProtKB-SubCell"/>
</dbReference>
<evidence type="ECO:0000256" key="5">
    <source>
        <dbReference type="ARBA" id="ARBA00022730"/>
    </source>
</evidence>
<evidence type="ECO:0000256" key="2">
    <source>
        <dbReference type="ARBA" id="ARBA00004496"/>
    </source>
</evidence>
<keyword evidence="4" id="KW-0963">Cytoplasm</keyword>
<dbReference type="SUPFAM" id="SSF55282">
    <property type="entry name" value="RL5-like"/>
    <property type="match status" value="1"/>
</dbReference>
<keyword evidence="9 10" id="KW-0687">Ribonucleoprotein</keyword>
<dbReference type="GO" id="GO:0003735">
    <property type="term" value="F:structural constituent of ribosome"/>
    <property type="evidence" value="ECO:0007669"/>
    <property type="project" value="InterPro"/>
</dbReference>
<organism evidence="13">
    <name type="scientific">Lotharella oceanica</name>
    <dbReference type="NCBI Taxonomy" id="641309"/>
    <lineage>
        <taxon>Eukaryota</taxon>
        <taxon>Sar</taxon>
        <taxon>Rhizaria</taxon>
        <taxon>Cercozoa</taxon>
        <taxon>Chlorarachniophyceae</taxon>
        <taxon>Lotharella</taxon>
    </lineage>
</organism>
<dbReference type="Pfam" id="PF00281">
    <property type="entry name" value="Ribosomal_L5"/>
    <property type="match status" value="1"/>
</dbReference>
<evidence type="ECO:0000259" key="12">
    <source>
        <dbReference type="Pfam" id="PF00673"/>
    </source>
</evidence>
<dbReference type="GO" id="GO:0005737">
    <property type="term" value="C:cytoplasm"/>
    <property type="evidence" value="ECO:0007669"/>
    <property type="project" value="UniProtKB-SubCell"/>
</dbReference>
<dbReference type="Pfam" id="PF00673">
    <property type="entry name" value="Ribosomal_L5_C"/>
    <property type="match status" value="1"/>
</dbReference>
<feature type="domain" description="Large ribosomal subunit protein uL5 N-terminal" evidence="11">
    <location>
        <begin position="9"/>
        <end position="62"/>
    </location>
</feature>
<evidence type="ECO:0000256" key="7">
    <source>
        <dbReference type="ARBA" id="ARBA00022980"/>
    </source>
</evidence>
<dbReference type="NCBIfam" id="NF003258">
    <property type="entry name" value="PRK04219.1"/>
    <property type="match status" value="1"/>
</dbReference>
<protein>
    <recommendedName>
        <fullName evidence="14">60S ribosomal protein L11</fullName>
    </recommendedName>
</protein>
<comment type="subcellular location">
    <subcellularLocation>
        <location evidence="2">Cytoplasm</location>
    </subcellularLocation>
    <subcellularLocation>
        <location evidence="1">Nucleus</location>
    </subcellularLocation>
</comment>
<dbReference type="PANTHER" id="PTHR11994">
    <property type="entry name" value="60S RIBOSOMAL PROTEIN L11-RELATED"/>
    <property type="match status" value="1"/>
</dbReference>
<keyword evidence="5" id="KW-0699">rRNA-binding</keyword>
<dbReference type="InterPro" id="IPR022803">
    <property type="entry name" value="Ribosomal_uL5_dom_sf"/>
</dbReference>
<dbReference type="GO" id="GO:0005840">
    <property type="term" value="C:ribosome"/>
    <property type="evidence" value="ECO:0007669"/>
    <property type="project" value="UniProtKB-KW"/>
</dbReference>
<evidence type="ECO:0000259" key="11">
    <source>
        <dbReference type="Pfam" id="PF00281"/>
    </source>
</evidence>
<dbReference type="GO" id="GO:1990904">
    <property type="term" value="C:ribonucleoprotein complex"/>
    <property type="evidence" value="ECO:0007669"/>
    <property type="project" value="UniProtKB-KW"/>
</dbReference>
<dbReference type="GO" id="GO:0019843">
    <property type="term" value="F:rRNA binding"/>
    <property type="evidence" value="ECO:0007669"/>
    <property type="project" value="UniProtKB-KW"/>
</dbReference>
<dbReference type="InterPro" id="IPR020929">
    <property type="entry name" value="Ribosomal_uL5_CS"/>
</dbReference>
<name>A0A7S2TFK9_9EUKA</name>
<dbReference type="InterPro" id="IPR031309">
    <property type="entry name" value="Ribosomal_uL5_C"/>
</dbReference>
<comment type="similarity">
    <text evidence="3 10">Belongs to the universal ribosomal protein uL5 family.</text>
</comment>
<dbReference type="FunFam" id="3.30.1440.10:FF:000004">
    <property type="entry name" value="60S ribosomal protein L11, putative"/>
    <property type="match status" value="1"/>
</dbReference>
<evidence type="ECO:0000256" key="1">
    <source>
        <dbReference type="ARBA" id="ARBA00004123"/>
    </source>
</evidence>
<reference evidence="13" key="1">
    <citation type="submission" date="2021-01" db="EMBL/GenBank/DDBJ databases">
        <authorList>
            <person name="Corre E."/>
            <person name="Pelletier E."/>
            <person name="Niang G."/>
            <person name="Scheremetjew M."/>
            <person name="Finn R."/>
            <person name="Kale V."/>
            <person name="Holt S."/>
            <person name="Cochrane G."/>
            <person name="Meng A."/>
            <person name="Brown T."/>
            <person name="Cohen L."/>
        </authorList>
    </citation>
    <scope>NUCLEOTIDE SEQUENCE</scope>
    <source>
        <strain evidence="13">CCMP622</strain>
    </source>
</reference>
<dbReference type="InterPro" id="IPR057266">
    <property type="entry name" value="Ribosomal_uL5_euk/arc-type"/>
</dbReference>
<evidence type="ECO:0000256" key="3">
    <source>
        <dbReference type="ARBA" id="ARBA00008553"/>
    </source>
</evidence>
<dbReference type="InterPro" id="IPR031310">
    <property type="entry name" value="Ribosomal_uL5_N"/>
</dbReference>
<dbReference type="EMBL" id="HBHP01001953">
    <property type="protein sequence ID" value="CAD9746402.1"/>
    <property type="molecule type" value="Transcribed_RNA"/>
</dbReference>
<dbReference type="PIRSF" id="PIRSF002161">
    <property type="entry name" value="Ribosomal_L5"/>
    <property type="match status" value="1"/>
</dbReference>
<feature type="domain" description="Large ribosomal subunit protein uL5 C-terminal" evidence="12">
    <location>
        <begin position="66"/>
        <end position="163"/>
    </location>
</feature>
<dbReference type="Gene3D" id="3.30.1440.10">
    <property type="match status" value="1"/>
</dbReference>
<gene>
    <name evidence="13" type="ORF">LSP00402_LOCUS1277</name>
</gene>
<accession>A0A7S2TFK9</accession>
<dbReference type="AlphaFoldDB" id="A0A7S2TFK9"/>
<keyword evidence="8" id="KW-0539">Nucleus</keyword>
<sequence>MADVKKVASPMKKIRIQKMVINCCVGESGDQLTRAAKVLEELSGQKPIFSKARLTVRTFSIRRNEKIACHVTVRGAKAEQILEKGLKVKEYELKSKNFSETGNFGFGIMEHIDLGIKYDPSIGIFGMDFFIVLERPGFRVSRRKRFRSRIGLKHKITKNDAMEWFKAKFDGMVSDS</sequence>
<keyword evidence="7 10" id="KW-0689">Ribosomal protein</keyword>
<dbReference type="GO" id="GO:0006412">
    <property type="term" value="P:translation"/>
    <property type="evidence" value="ECO:0007669"/>
    <property type="project" value="InterPro"/>
</dbReference>
<evidence type="ECO:0000313" key="13">
    <source>
        <dbReference type="EMBL" id="CAD9746402.1"/>
    </source>
</evidence>